<organism evidence="2 3">
    <name type="scientific">Weissella diestrammenae</name>
    <dbReference type="NCBI Taxonomy" id="1162633"/>
    <lineage>
        <taxon>Bacteria</taxon>
        <taxon>Bacillati</taxon>
        <taxon>Bacillota</taxon>
        <taxon>Bacilli</taxon>
        <taxon>Lactobacillales</taxon>
        <taxon>Lactobacillaceae</taxon>
        <taxon>Weissella</taxon>
    </lineage>
</organism>
<evidence type="ECO:0000256" key="1">
    <source>
        <dbReference type="SAM" id="Phobius"/>
    </source>
</evidence>
<keyword evidence="1" id="KW-0812">Transmembrane</keyword>
<sequence>MPNNLKEELIFTGLMAGMMVFGMTFYNVTLQNGLNGHAVLTTVTGFPFALIVAALIDLLIIGPFAKQLFFSTVKRFNFEPKGIHIGLGISILMVLGMVTCMSLFGLIMGKGIASVSMSNYWHAWQLNVIVALPLQLIVVGPFARAILSRIQTN</sequence>
<protein>
    <submittedName>
        <fullName evidence="2">DUF2798 domain-containing protein</fullName>
    </submittedName>
</protein>
<evidence type="ECO:0000313" key="2">
    <source>
        <dbReference type="EMBL" id="QNN75291.1"/>
    </source>
</evidence>
<dbReference type="Proteomes" id="UP000515800">
    <property type="component" value="Chromosome"/>
</dbReference>
<feature type="transmembrane region" description="Helical" evidence="1">
    <location>
        <begin position="46"/>
        <end position="65"/>
    </location>
</feature>
<name>A0A7G9T5B6_9LACO</name>
<dbReference type="RefSeq" id="WP_187529125.1">
    <property type="nucleotide sequence ID" value="NZ_CP060724.1"/>
</dbReference>
<evidence type="ECO:0000313" key="3">
    <source>
        <dbReference type="Proteomes" id="UP000515800"/>
    </source>
</evidence>
<proteinExistence type="predicted"/>
<reference evidence="2 3" key="1">
    <citation type="submission" date="2020-08" db="EMBL/GenBank/DDBJ databases">
        <title>Genome sequence of Weissella diestrammenae KACC 16890T.</title>
        <authorList>
            <person name="Hyun D.-W."/>
            <person name="Bae J.-W."/>
        </authorList>
    </citation>
    <scope>NUCLEOTIDE SEQUENCE [LARGE SCALE GENOMIC DNA]</scope>
    <source>
        <strain evidence="2 3">KACC 16890</strain>
    </source>
</reference>
<feature type="transmembrane region" description="Helical" evidence="1">
    <location>
        <begin position="85"/>
        <end position="108"/>
    </location>
</feature>
<dbReference type="InterPro" id="IPR021529">
    <property type="entry name" value="DUF2798"/>
</dbReference>
<accession>A0A7G9T5B6</accession>
<dbReference type="KEGG" id="wdi:H9L19_07995"/>
<keyword evidence="1" id="KW-0472">Membrane</keyword>
<gene>
    <name evidence="2" type="ORF">H9L19_07995</name>
</gene>
<dbReference type="Pfam" id="PF11391">
    <property type="entry name" value="DUF2798"/>
    <property type="match status" value="2"/>
</dbReference>
<keyword evidence="1" id="KW-1133">Transmembrane helix</keyword>
<feature type="transmembrane region" description="Helical" evidence="1">
    <location>
        <begin position="128"/>
        <end position="147"/>
    </location>
</feature>
<dbReference type="EMBL" id="CP060724">
    <property type="protein sequence ID" value="QNN75291.1"/>
    <property type="molecule type" value="Genomic_DNA"/>
</dbReference>
<feature type="transmembrane region" description="Helical" evidence="1">
    <location>
        <begin position="9"/>
        <end position="26"/>
    </location>
</feature>
<dbReference type="AlphaFoldDB" id="A0A7G9T5B6"/>
<keyword evidence="3" id="KW-1185">Reference proteome</keyword>